<evidence type="ECO:0000313" key="10">
    <source>
        <dbReference type="Proteomes" id="UP000266841"/>
    </source>
</evidence>
<dbReference type="eggNOG" id="ENOG502SASW">
    <property type="taxonomic scope" value="Eukaryota"/>
</dbReference>
<feature type="non-terminal residue" evidence="9">
    <location>
        <position position="1"/>
    </location>
</feature>
<evidence type="ECO:0000256" key="2">
    <source>
        <dbReference type="ARBA" id="ARBA00022516"/>
    </source>
</evidence>
<comment type="caution">
    <text evidence="9">The sequence shown here is derived from an EMBL/GenBank/DDBJ whole genome shotgun (WGS) entry which is preliminary data.</text>
</comment>
<evidence type="ECO:0000256" key="1">
    <source>
        <dbReference type="ARBA" id="ARBA00005189"/>
    </source>
</evidence>
<keyword evidence="5" id="KW-0012">Acyltransferase</keyword>
<sequence length="431" mass="48808">GYKVDDPPNTHSTPTDFFTVEEDTSTRTLLLYTLGNRKLKNGGDAQTMISLRWLPPLLLLVEVASAFSPVSTTAAATTPGPGVGNWRHGVTNHQQLSTLSSEVNGDGFTEGKSQLNGFQRFLTRTLMCSYITSMCVALPTTLFPIYLLHKFRIIDRAQKEKTSLRVGQFCSRWMMRVFPFASKKVVVDRETHEADPRPTIWACNHISMLDVFFVLALDKRMRGKKRRPIKILYWKGLESNPVTRLLFQMCGFIPVEMEDNGNGNKNQYDPKSFKSMLKSTKQAIEEGFDIGILPEGQPNPTPELGLQPVYGGAFTLARMSRRPIQMLSLYGLHKMWHPDGSMGCSQRQMKVRVYPQAERMYKDAEEFATTFEAVSGTFGATGRDLPKQELQMWLDGTMWQTELARRASVETTKQNQEDQRQPEDAKIGQMN</sequence>
<feature type="transmembrane region" description="Helical" evidence="7">
    <location>
        <begin position="130"/>
        <end position="148"/>
    </location>
</feature>
<keyword evidence="10" id="KW-1185">Reference proteome</keyword>
<evidence type="ECO:0000256" key="5">
    <source>
        <dbReference type="ARBA" id="ARBA00023315"/>
    </source>
</evidence>
<dbReference type="OMA" id="TIWACNH"/>
<proteinExistence type="predicted"/>
<dbReference type="CDD" id="cd07989">
    <property type="entry name" value="LPLAT_AGPAT-like"/>
    <property type="match status" value="1"/>
</dbReference>
<dbReference type="SUPFAM" id="SSF69593">
    <property type="entry name" value="Glycerol-3-phosphate (1)-acyltransferase"/>
    <property type="match status" value="1"/>
</dbReference>
<name>K0T6M0_THAOC</name>
<organism evidence="9 10">
    <name type="scientific">Thalassiosira oceanica</name>
    <name type="common">Marine diatom</name>
    <dbReference type="NCBI Taxonomy" id="159749"/>
    <lineage>
        <taxon>Eukaryota</taxon>
        <taxon>Sar</taxon>
        <taxon>Stramenopiles</taxon>
        <taxon>Ochrophyta</taxon>
        <taxon>Bacillariophyta</taxon>
        <taxon>Coscinodiscophyceae</taxon>
        <taxon>Thalassiosirophycidae</taxon>
        <taxon>Thalassiosirales</taxon>
        <taxon>Thalassiosiraceae</taxon>
        <taxon>Thalassiosira</taxon>
    </lineage>
</organism>
<feature type="compositionally biased region" description="Basic and acidic residues" evidence="6">
    <location>
        <begin position="415"/>
        <end position="431"/>
    </location>
</feature>
<dbReference type="GO" id="GO:0003841">
    <property type="term" value="F:1-acylglycerol-3-phosphate O-acyltransferase activity"/>
    <property type="evidence" value="ECO:0007669"/>
    <property type="project" value="TreeGrafter"/>
</dbReference>
<gene>
    <name evidence="9" type="ORF">THAOC_03870</name>
</gene>
<dbReference type="AlphaFoldDB" id="K0T6M0"/>
<dbReference type="InterPro" id="IPR002123">
    <property type="entry name" value="Plipid/glycerol_acylTrfase"/>
</dbReference>
<evidence type="ECO:0000313" key="9">
    <source>
        <dbReference type="EMBL" id="EJK74448.1"/>
    </source>
</evidence>
<evidence type="ECO:0000256" key="4">
    <source>
        <dbReference type="ARBA" id="ARBA00023098"/>
    </source>
</evidence>
<keyword evidence="7" id="KW-0472">Membrane</keyword>
<reference evidence="9 10" key="1">
    <citation type="journal article" date="2012" name="Genome Biol.">
        <title>Genome and low-iron response of an oceanic diatom adapted to chronic iron limitation.</title>
        <authorList>
            <person name="Lommer M."/>
            <person name="Specht M."/>
            <person name="Roy A.S."/>
            <person name="Kraemer L."/>
            <person name="Andreson R."/>
            <person name="Gutowska M.A."/>
            <person name="Wolf J."/>
            <person name="Bergner S.V."/>
            <person name="Schilhabel M.B."/>
            <person name="Klostermeier U.C."/>
            <person name="Beiko R.G."/>
            <person name="Rosenstiel P."/>
            <person name="Hippler M."/>
            <person name="Laroche J."/>
        </authorList>
    </citation>
    <scope>NUCLEOTIDE SEQUENCE [LARGE SCALE GENOMIC DNA]</scope>
    <source>
        <strain evidence="9 10">CCMP1005</strain>
    </source>
</reference>
<dbReference type="OrthoDB" id="202234at2759"/>
<feature type="region of interest" description="Disordered" evidence="6">
    <location>
        <begin position="408"/>
        <end position="431"/>
    </location>
</feature>
<evidence type="ECO:0000256" key="6">
    <source>
        <dbReference type="SAM" id="MobiDB-lite"/>
    </source>
</evidence>
<dbReference type="Proteomes" id="UP000266841">
    <property type="component" value="Unassembled WGS sequence"/>
</dbReference>
<comment type="pathway">
    <text evidence="1">Lipid metabolism.</text>
</comment>
<keyword evidence="7" id="KW-0812">Transmembrane</keyword>
<dbReference type="GO" id="GO:0006654">
    <property type="term" value="P:phosphatidic acid biosynthetic process"/>
    <property type="evidence" value="ECO:0007669"/>
    <property type="project" value="TreeGrafter"/>
</dbReference>
<keyword evidence="7" id="KW-1133">Transmembrane helix</keyword>
<keyword evidence="4" id="KW-0443">Lipid metabolism</keyword>
<dbReference type="PANTHER" id="PTHR10434:SF64">
    <property type="entry name" value="1-ACYL-SN-GLYCEROL-3-PHOSPHATE ACYLTRANSFERASE-RELATED"/>
    <property type="match status" value="1"/>
</dbReference>
<dbReference type="PANTHER" id="PTHR10434">
    <property type="entry name" value="1-ACYL-SN-GLYCEROL-3-PHOSPHATE ACYLTRANSFERASE"/>
    <property type="match status" value="1"/>
</dbReference>
<dbReference type="EMBL" id="AGNL01003650">
    <property type="protein sequence ID" value="EJK74448.1"/>
    <property type="molecule type" value="Genomic_DNA"/>
</dbReference>
<protein>
    <recommendedName>
        <fullName evidence="8">Phospholipid/glycerol acyltransferase domain-containing protein</fullName>
    </recommendedName>
</protein>
<evidence type="ECO:0000259" key="8">
    <source>
        <dbReference type="SMART" id="SM00563"/>
    </source>
</evidence>
<evidence type="ECO:0000256" key="7">
    <source>
        <dbReference type="SAM" id="Phobius"/>
    </source>
</evidence>
<dbReference type="SMART" id="SM00563">
    <property type="entry name" value="PlsC"/>
    <property type="match status" value="1"/>
</dbReference>
<dbReference type="Pfam" id="PF01553">
    <property type="entry name" value="Acyltransferase"/>
    <property type="match status" value="1"/>
</dbReference>
<keyword evidence="3" id="KW-0808">Transferase</keyword>
<evidence type="ECO:0000256" key="3">
    <source>
        <dbReference type="ARBA" id="ARBA00022679"/>
    </source>
</evidence>
<feature type="domain" description="Phospholipid/glycerol acyltransferase" evidence="8">
    <location>
        <begin position="199"/>
        <end position="332"/>
    </location>
</feature>
<accession>K0T6M0</accession>
<keyword evidence="2" id="KW-0444">Lipid biosynthesis</keyword>